<evidence type="ECO:0000313" key="4">
    <source>
        <dbReference type="Proteomes" id="UP001151760"/>
    </source>
</evidence>
<gene>
    <name evidence="3" type="ORF">Tco_1016338</name>
</gene>
<comment type="caution">
    <text evidence="3">The sequence shown here is derived from an EMBL/GenBank/DDBJ whole genome shotgun (WGS) entry which is preliminary data.</text>
</comment>
<reference evidence="3" key="2">
    <citation type="submission" date="2022-01" db="EMBL/GenBank/DDBJ databases">
        <authorList>
            <person name="Yamashiro T."/>
            <person name="Shiraishi A."/>
            <person name="Satake H."/>
            <person name="Nakayama K."/>
        </authorList>
    </citation>
    <scope>NUCLEOTIDE SEQUENCE</scope>
</reference>
<evidence type="ECO:0000256" key="1">
    <source>
        <dbReference type="SAM" id="MobiDB-lite"/>
    </source>
</evidence>
<proteinExistence type="predicted"/>
<dbReference type="EMBL" id="BQNB010017583">
    <property type="protein sequence ID" value="GJT64858.1"/>
    <property type="molecule type" value="Genomic_DNA"/>
</dbReference>
<keyword evidence="4" id="KW-1185">Reference proteome</keyword>
<organism evidence="3 4">
    <name type="scientific">Tanacetum coccineum</name>
    <dbReference type="NCBI Taxonomy" id="301880"/>
    <lineage>
        <taxon>Eukaryota</taxon>
        <taxon>Viridiplantae</taxon>
        <taxon>Streptophyta</taxon>
        <taxon>Embryophyta</taxon>
        <taxon>Tracheophyta</taxon>
        <taxon>Spermatophyta</taxon>
        <taxon>Magnoliopsida</taxon>
        <taxon>eudicotyledons</taxon>
        <taxon>Gunneridae</taxon>
        <taxon>Pentapetalae</taxon>
        <taxon>asterids</taxon>
        <taxon>campanulids</taxon>
        <taxon>Asterales</taxon>
        <taxon>Asteraceae</taxon>
        <taxon>Asteroideae</taxon>
        <taxon>Anthemideae</taxon>
        <taxon>Anthemidinae</taxon>
        <taxon>Tanacetum</taxon>
    </lineage>
</organism>
<protein>
    <submittedName>
        <fullName evidence="3">Actin-binding, cofilin/tropomyosin type protein</fullName>
    </submittedName>
</protein>
<evidence type="ECO:0000313" key="3">
    <source>
        <dbReference type="EMBL" id="GJT64858.1"/>
    </source>
</evidence>
<dbReference type="Pfam" id="PF07727">
    <property type="entry name" value="RVT_2"/>
    <property type="match status" value="1"/>
</dbReference>
<dbReference type="Proteomes" id="UP001151760">
    <property type="component" value="Unassembled WGS sequence"/>
</dbReference>
<feature type="compositionally biased region" description="Polar residues" evidence="1">
    <location>
        <begin position="198"/>
        <end position="216"/>
    </location>
</feature>
<dbReference type="InterPro" id="IPR013103">
    <property type="entry name" value="RVT_2"/>
</dbReference>
<feature type="compositionally biased region" description="Basic and acidic residues" evidence="1">
    <location>
        <begin position="217"/>
        <end position="235"/>
    </location>
</feature>
<feature type="compositionally biased region" description="Polar residues" evidence="1">
    <location>
        <begin position="372"/>
        <end position="390"/>
    </location>
</feature>
<accession>A0ABQ5FND2</accession>
<feature type="region of interest" description="Disordered" evidence="1">
    <location>
        <begin position="684"/>
        <end position="717"/>
    </location>
</feature>
<feature type="region of interest" description="Disordered" evidence="1">
    <location>
        <begin position="372"/>
        <end position="391"/>
    </location>
</feature>
<name>A0ABQ5FND2_9ASTR</name>
<feature type="compositionally biased region" description="Polar residues" evidence="1">
    <location>
        <begin position="259"/>
        <end position="272"/>
    </location>
</feature>
<evidence type="ECO:0000259" key="2">
    <source>
        <dbReference type="Pfam" id="PF07727"/>
    </source>
</evidence>
<sequence>MEAHCVNLELKYQNQALKEGQHGQFLKVSNEAKVKHDIDVIETINIELEHKVVKLLNENETLKKLYKELYDSIKTTRAKNIEQKTSLIAKNAKFKAQLQEKGFAITALKNELRKLTENSMNSKFARTSILGKPVLQPHRNQSVVRQPTAFKSERPRISKPRFASQVDVNNDLSKPVTTHYLPKEREFAVVKPHHVIASSESRNSSKNMPRFSSNDMVHNHYLDEARKKTQEKGRNSEPSVMPSAKSQSTANDSKPKPRINNQNSRNWPASKSSCVTTKTVPIVEHSRNFRNFSDTKHFVCSTCQKCVFNANHDSCVTKFLNEVNSRAKIFTSSTTKVDREPTNGSNEDITIQYECEQTLDVSACTSSVNKSSSRTNNFAQQDTQPSMNIHPTTEPITPTTTVNAEENNNNQAAYTQFQHDEFINPFCTPEEGIDFEESFTLVTRLEAVWIFIAYAAHKSFPIMDVKMAFLNGPLKDEVYVAQPDGFVDPDHLEKVYRLRKALYGLKQAPRARYDKLLNFLMSKGFTKGAIDPTLFTIRYGEDILLGTINMGLWYLKDSGFELTAFLDADHAGCLDTRKSTSRGIQFLGSYALCWKPYQGDYLNLPNHRYKRRCYSLIPADSDSLPHAHAQTTKIYYKHQDSRIKKAQELEIKTFANSDVKDPSSETKLRGRLLESFQEDAKYEHVVQDTRLQDGKDDQDKQGERFKDLGTKDEVKRQ</sequence>
<feature type="domain" description="Reverse transcriptase Ty1/copia-type" evidence="2">
    <location>
        <begin position="431"/>
        <end position="545"/>
    </location>
</feature>
<feature type="region of interest" description="Disordered" evidence="1">
    <location>
        <begin position="196"/>
        <end position="272"/>
    </location>
</feature>
<reference evidence="3" key="1">
    <citation type="journal article" date="2022" name="Int. J. Mol. Sci.">
        <title>Draft Genome of Tanacetum Coccineum: Genomic Comparison of Closely Related Tanacetum-Family Plants.</title>
        <authorList>
            <person name="Yamashiro T."/>
            <person name="Shiraishi A."/>
            <person name="Nakayama K."/>
            <person name="Satake H."/>
        </authorList>
    </citation>
    <scope>NUCLEOTIDE SEQUENCE</scope>
</reference>